<reference evidence="11" key="1">
    <citation type="submission" date="2023-03" db="EMBL/GenBank/DDBJ databases">
        <title>Complete genome of Cladonia borealis.</title>
        <authorList>
            <person name="Park H."/>
        </authorList>
    </citation>
    <scope>NUCLEOTIDE SEQUENCE</scope>
    <source>
        <strain evidence="11">ANT050790</strain>
    </source>
</reference>
<comment type="caution">
    <text evidence="11">The sequence shown here is derived from an EMBL/GenBank/DDBJ whole genome shotgun (WGS) entry which is preliminary data.</text>
</comment>
<accession>A0AA39RB45</accession>
<evidence type="ECO:0000256" key="7">
    <source>
        <dbReference type="ARBA" id="ARBA00023242"/>
    </source>
</evidence>
<keyword evidence="4 9" id="KW-0805">Transcription regulation</keyword>
<dbReference type="InterPro" id="IPR037212">
    <property type="entry name" value="Med7/Med21-like"/>
</dbReference>
<evidence type="ECO:0000256" key="6">
    <source>
        <dbReference type="ARBA" id="ARBA00023163"/>
    </source>
</evidence>
<dbReference type="Gene3D" id="6.10.280.10">
    <property type="entry name" value="Mediator complex, subunit Med21"/>
    <property type="match status" value="1"/>
</dbReference>
<keyword evidence="6 9" id="KW-0804">Transcription</keyword>
<evidence type="ECO:0000256" key="9">
    <source>
        <dbReference type="RuleBase" id="RU364145"/>
    </source>
</evidence>
<keyword evidence="5 9" id="KW-0010">Activator</keyword>
<dbReference type="AlphaFoldDB" id="A0AA39RB45"/>
<evidence type="ECO:0000256" key="3">
    <source>
        <dbReference type="ARBA" id="ARBA00011837"/>
    </source>
</evidence>
<evidence type="ECO:0000256" key="5">
    <source>
        <dbReference type="ARBA" id="ARBA00023159"/>
    </source>
</evidence>
<protein>
    <recommendedName>
        <fullName evidence="9">Mediator of RNA polymerase II transcription subunit 9</fullName>
    </recommendedName>
    <alternativeName>
        <fullName evidence="9">Mediator complex subunit 9</fullName>
    </alternativeName>
</protein>
<dbReference type="Pfam" id="PF07544">
    <property type="entry name" value="Med9"/>
    <property type="match status" value="1"/>
</dbReference>
<comment type="similarity">
    <text evidence="2 9">Belongs to the Mediator complex subunit 9 family.</text>
</comment>
<keyword evidence="7 9" id="KW-0539">Nucleus</keyword>
<sequence length="157" mass="16900">MPSATSPSTNPTTAPTSRPPLPPPQTFDFLPPVYALLSRLTLPTNNGDISSPAPSPQNNNINNNTSPLSPKDLATAASPIIAKIQKARNAVKALPGIEMGNEELEEMIKELEAEVERLNGVERNIKKAVREGLSTMEKKEKKDGEGEGQEEEAMEEG</sequence>
<comment type="function">
    <text evidence="8 9">Component of the Mediator complex, a coactivator involved in the regulated transcription of nearly all RNA polymerase II-dependent genes. Mediator functions as a bridge to convey information from gene-specific regulatory proteins to the basal RNA polymerase II transcription machinery. Mediator is recruited to promoters by direct interactions with regulatory proteins and serves as a scaffold for the assembly of a functional preinitiation complex with RNA polymerase II and the general transcription factors.</text>
</comment>
<feature type="compositionally biased region" description="Low complexity" evidence="10">
    <location>
        <begin position="1"/>
        <end position="16"/>
    </location>
</feature>
<organism evidence="11 12">
    <name type="scientific">Cladonia borealis</name>
    <dbReference type="NCBI Taxonomy" id="184061"/>
    <lineage>
        <taxon>Eukaryota</taxon>
        <taxon>Fungi</taxon>
        <taxon>Dikarya</taxon>
        <taxon>Ascomycota</taxon>
        <taxon>Pezizomycotina</taxon>
        <taxon>Lecanoromycetes</taxon>
        <taxon>OSLEUM clade</taxon>
        <taxon>Lecanoromycetidae</taxon>
        <taxon>Lecanorales</taxon>
        <taxon>Lecanorineae</taxon>
        <taxon>Cladoniaceae</taxon>
        <taxon>Cladonia</taxon>
    </lineage>
</organism>
<evidence type="ECO:0000256" key="8">
    <source>
        <dbReference type="ARBA" id="ARBA00025687"/>
    </source>
</evidence>
<feature type="region of interest" description="Disordered" evidence="10">
    <location>
        <begin position="1"/>
        <end position="28"/>
    </location>
</feature>
<feature type="compositionally biased region" description="Acidic residues" evidence="10">
    <location>
        <begin position="146"/>
        <end position="157"/>
    </location>
</feature>
<evidence type="ECO:0000256" key="4">
    <source>
        <dbReference type="ARBA" id="ARBA00023015"/>
    </source>
</evidence>
<evidence type="ECO:0000313" key="11">
    <source>
        <dbReference type="EMBL" id="KAK0517324.1"/>
    </source>
</evidence>
<feature type="region of interest" description="Disordered" evidence="10">
    <location>
        <begin position="130"/>
        <end position="157"/>
    </location>
</feature>
<dbReference type="GO" id="GO:0016592">
    <property type="term" value="C:mediator complex"/>
    <property type="evidence" value="ECO:0007669"/>
    <property type="project" value="InterPro"/>
</dbReference>
<comment type="subcellular location">
    <subcellularLocation>
        <location evidence="1 9">Nucleus</location>
    </subcellularLocation>
</comment>
<keyword evidence="12" id="KW-1185">Reference proteome</keyword>
<feature type="compositionally biased region" description="Basic and acidic residues" evidence="10">
    <location>
        <begin position="130"/>
        <end position="145"/>
    </location>
</feature>
<dbReference type="SUPFAM" id="SSF140718">
    <property type="entry name" value="Mediator hinge subcomplex-like"/>
    <property type="match status" value="1"/>
</dbReference>
<dbReference type="InterPro" id="IPR011425">
    <property type="entry name" value="Med9"/>
</dbReference>
<evidence type="ECO:0000256" key="2">
    <source>
        <dbReference type="ARBA" id="ARBA00008089"/>
    </source>
</evidence>
<evidence type="ECO:0000313" key="12">
    <source>
        <dbReference type="Proteomes" id="UP001166286"/>
    </source>
</evidence>
<dbReference type="Proteomes" id="UP001166286">
    <property type="component" value="Unassembled WGS sequence"/>
</dbReference>
<dbReference type="EMBL" id="JAFEKC020000001">
    <property type="protein sequence ID" value="KAK0517324.1"/>
    <property type="molecule type" value="Genomic_DNA"/>
</dbReference>
<gene>
    <name evidence="9" type="primary">MED9</name>
    <name evidence="11" type="ORF">JMJ35_000479</name>
</gene>
<dbReference type="GO" id="GO:0003712">
    <property type="term" value="F:transcription coregulator activity"/>
    <property type="evidence" value="ECO:0007669"/>
    <property type="project" value="InterPro"/>
</dbReference>
<name>A0AA39RB45_9LECA</name>
<comment type="subunit">
    <text evidence="3 9">Component of the Mediator complex.</text>
</comment>
<evidence type="ECO:0000256" key="10">
    <source>
        <dbReference type="SAM" id="MobiDB-lite"/>
    </source>
</evidence>
<evidence type="ECO:0000256" key="1">
    <source>
        <dbReference type="ARBA" id="ARBA00004123"/>
    </source>
</evidence>
<proteinExistence type="inferred from homology"/>
<feature type="region of interest" description="Disordered" evidence="10">
    <location>
        <begin position="42"/>
        <end position="72"/>
    </location>
</feature>
<dbReference type="GO" id="GO:0006357">
    <property type="term" value="P:regulation of transcription by RNA polymerase II"/>
    <property type="evidence" value="ECO:0007669"/>
    <property type="project" value="InterPro"/>
</dbReference>
<feature type="compositionally biased region" description="Low complexity" evidence="10">
    <location>
        <begin position="50"/>
        <end position="70"/>
    </location>
</feature>